<gene>
    <name evidence="4" type="ORF">SAMN05421847_2544</name>
</gene>
<accession>A0A1H6APB8</accession>
<keyword evidence="5" id="KW-1185">Reference proteome</keyword>
<evidence type="ECO:0000256" key="3">
    <source>
        <dbReference type="SAM" id="SignalP"/>
    </source>
</evidence>
<feature type="chain" id="PRO_5009292900" evidence="3">
    <location>
        <begin position="18"/>
        <end position="94"/>
    </location>
</feature>
<evidence type="ECO:0000313" key="4">
    <source>
        <dbReference type="EMBL" id="SEG50563.1"/>
    </source>
</evidence>
<evidence type="ECO:0000256" key="2">
    <source>
        <dbReference type="SAM" id="Phobius"/>
    </source>
</evidence>
<dbReference type="EMBL" id="FNUS01000006">
    <property type="protein sequence ID" value="SEG50563.1"/>
    <property type="molecule type" value="Genomic_DNA"/>
</dbReference>
<keyword evidence="3" id="KW-0732">Signal</keyword>
<dbReference type="OrthoDB" id="1274958at2"/>
<keyword evidence="2" id="KW-0812">Transmembrane</keyword>
<proteinExistence type="predicted"/>
<feature type="compositionally biased region" description="Basic and acidic residues" evidence="1">
    <location>
        <begin position="26"/>
        <end position="37"/>
    </location>
</feature>
<evidence type="ECO:0000256" key="1">
    <source>
        <dbReference type="SAM" id="MobiDB-lite"/>
    </source>
</evidence>
<organism evidence="4 5">
    <name type="scientific">Halpernia humi</name>
    <dbReference type="NCBI Taxonomy" id="493375"/>
    <lineage>
        <taxon>Bacteria</taxon>
        <taxon>Pseudomonadati</taxon>
        <taxon>Bacteroidota</taxon>
        <taxon>Flavobacteriia</taxon>
        <taxon>Flavobacteriales</taxon>
        <taxon>Weeksellaceae</taxon>
        <taxon>Chryseobacterium group</taxon>
        <taxon>Halpernia</taxon>
    </lineage>
</organism>
<sequence>MKKNFYIVLLLSIFSFAQQPLDHGFENSDNRFSKAENEQAANTKGKAKEGGGPIHTGPGNPGETLPIDNHIPLLLLSGIVFMVVLTLKQRKIQS</sequence>
<keyword evidence="2" id="KW-1133">Transmembrane helix</keyword>
<keyword evidence="2" id="KW-0472">Membrane</keyword>
<name>A0A1H6APB8_9FLAO</name>
<dbReference type="Proteomes" id="UP000236738">
    <property type="component" value="Unassembled WGS sequence"/>
</dbReference>
<feature type="region of interest" description="Disordered" evidence="1">
    <location>
        <begin position="26"/>
        <end position="63"/>
    </location>
</feature>
<reference evidence="5" key="1">
    <citation type="submission" date="2016-10" db="EMBL/GenBank/DDBJ databases">
        <authorList>
            <person name="Varghese N."/>
            <person name="Submissions S."/>
        </authorList>
    </citation>
    <scope>NUCLEOTIDE SEQUENCE [LARGE SCALE GENOMIC DNA]</scope>
    <source>
        <strain evidence="5">DSM 21580</strain>
    </source>
</reference>
<feature type="transmembrane region" description="Helical" evidence="2">
    <location>
        <begin position="70"/>
        <end position="87"/>
    </location>
</feature>
<dbReference type="RefSeq" id="WP_103914401.1">
    <property type="nucleotide sequence ID" value="NZ_FNUS01000006.1"/>
</dbReference>
<protein>
    <submittedName>
        <fullName evidence="4">Uncharacterized protein</fullName>
    </submittedName>
</protein>
<feature type="signal peptide" evidence="3">
    <location>
        <begin position="1"/>
        <end position="17"/>
    </location>
</feature>
<dbReference type="AlphaFoldDB" id="A0A1H6APB8"/>
<evidence type="ECO:0000313" key="5">
    <source>
        <dbReference type="Proteomes" id="UP000236738"/>
    </source>
</evidence>